<dbReference type="Proteomes" id="UP000593601">
    <property type="component" value="Chromosome"/>
</dbReference>
<dbReference type="Gene3D" id="1.10.10.10">
    <property type="entry name" value="Winged helix-like DNA-binding domain superfamily/Winged helix DNA-binding domain"/>
    <property type="match status" value="1"/>
</dbReference>
<dbReference type="PANTHER" id="PTHR33221">
    <property type="entry name" value="WINGED HELIX-TURN-HELIX TRANSCRIPTIONAL REGULATOR, RRF2 FAMILY"/>
    <property type="match status" value="1"/>
</dbReference>
<dbReference type="GO" id="GO:0005829">
    <property type="term" value="C:cytosol"/>
    <property type="evidence" value="ECO:0007669"/>
    <property type="project" value="TreeGrafter"/>
</dbReference>
<dbReference type="InterPro" id="IPR030489">
    <property type="entry name" value="TR_Rrf2-type_CS"/>
</dbReference>
<keyword evidence="2" id="KW-1185">Reference proteome</keyword>
<evidence type="ECO:0000313" key="2">
    <source>
        <dbReference type="Proteomes" id="UP000593601"/>
    </source>
</evidence>
<dbReference type="EMBL" id="CP063304">
    <property type="protein sequence ID" value="QOV20858.1"/>
    <property type="molecule type" value="Genomic_DNA"/>
</dbReference>
<reference evidence="1 2" key="1">
    <citation type="submission" date="2020-10" db="EMBL/GenBank/DDBJ databases">
        <title>Blautia liquoris sp.nov., isolated from the mud in a fermentation cellar used for the production of Chinese strong-flavoured liquor.</title>
        <authorList>
            <person name="Lu L."/>
        </authorList>
    </citation>
    <scope>NUCLEOTIDE SEQUENCE [LARGE SCALE GENOMIC DNA]</scope>
    <source>
        <strain evidence="1 2">LZLJ-3</strain>
    </source>
</reference>
<dbReference type="GO" id="GO:0003700">
    <property type="term" value="F:DNA-binding transcription factor activity"/>
    <property type="evidence" value="ECO:0007669"/>
    <property type="project" value="TreeGrafter"/>
</dbReference>
<organism evidence="1 2">
    <name type="scientific">Blautia liquoris</name>
    <dbReference type="NCBI Taxonomy" id="2779518"/>
    <lineage>
        <taxon>Bacteria</taxon>
        <taxon>Bacillati</taxon>
        <taxon>Bacillota</taxon>
        <taxon>Clostridia</taxon>
        <taxon>Lachnospirales</taxon>
        <taxon>Lachnospiraceae</taxon>
        <taxon>Blautia</taxon>
    </lineage>
</organism>
<proteinExistence type="predicted"/>
<dbReference type="PROSITE" id="PS01332">
    <property type="entry name" value="HTH_RRF2_1"/>
    <property type="match status" value="1"/>
</dbReference>
<dbReference type="RefSeq" id="WP_193737172.1">
    <property type="nucleotide sequence ID" value="NZ_CP063304.1"/>
</dbReference>
<evidence type="ECO:0000313" key="1">
    <source>
        <dbReference type="EMBL" id="QOV20858.1"/>
    </source>
</evidence>
<protein>
    <submittedName>
        <fullName evidence="1">Rrf2 family transcriptional regulator</fullName>
    </submittedName>
</protein>
<accession>A0A7M2RL44</accession>
<dbReference type="Pfam" id="PF02082">
    <property type="entry name" value="Rrf2"/>
    <property type="match status" value="1"/>
</dbReference>
<dbReference type="PROSITE" id="PS51197">
    <property type="entry name" value="HTH_RRF2_2"/>
    <property type="match status" value="1"/>
</dbReference>
<dbReference type="InterPro" id="IPR000944">
    <property type="entry name" value="Tscrpt_reg_Rrf2"/>
</dbReference>
<dbReference type="KEGG" id="bliq:INP51_08085"/>
<dbReference type="NCBIfam" id="TIGR00738">
    <property type="entry name" value="rrf2_super"/>
    <property type="match status" value="1"/>
</dbReference>
<dbReference type="SUPFAM" id="SSF46785">
    <property type="entry name" value="Winged helix' DNA-binding domain"/>
    <property type="match status" value="1"/>
</dbReference>
<dbReference type="InterPro" id="IPR036388">
    <property type="entry name" value="WH-like_DNA-bd_sf"/>
</dbReference>
<gene>
    <name evidence="1" type="ORF">INP51_08085</name>
</gene>
<dbReference type="PANTHER" id="PTHR33221:SF2">
    <property type="entry name" value="TRANSCRIPTIONAL REGULATOR"/>
    <property type="match status" value="1"/>
</dbReference>
<dbReference type="InterPro" id="IPR036390">
    <property type="entry name" value="WH_DNA-bd_sf"/>
</dbReference>
<sequence length="134" mass="15322">MLITREVDYAVRILRALADNKIISVREMCSREDISVSIAYKITRKLEKAGVIQSYRGTNGGYALKKSLDDITLYDVIEIVDKELLITECLQDEYNCSRNTKSDICKLHQEFYRVQEILTGELQSKSLSAVFSMS</sequence>
<name>A0A7M2RL44_9FIRM</name>
<dbReference type="AlphaFoldDB" id="A0A7M2RL44"/>